<organism evidence="1">
    <name type="scientific">Anguilla anguilla</name>
    <name type="common">European freshwater eel</name>
    <name type="synonym">Muraena anguilla</name>
    <dbReference type="NCBI Taxonomy" id="7936"/>
    <lineage>
        <taxon>Eukaryota</taxon>
        <taxon>Metazoa</taxon>
        <taxon>Chordata</taxon>
        <taxon>Craniata</taxon>
        <taxon>Vertebrata</taxon>
        <taxon>Euteleostomi</taxon>
        <taxon>Actinopterygii</taxon>
        <taxon>Neopterygii</taxon>
        <taxon>Teleostei</taxon>
        <taxon>Anguilliformes</taxon>
        <taxon>Anguillidae</taxon>
        <taxon>Anguilla</taxon>
    </lineage>
</organism>
<accession>A0A0E9R8D4</accession>
<protein>
    <submittedName>
        <fullName evidence="1">Uncharacterized protein</fullName>
    </submittedName>
</protein>
<proteinExistence type="predicted"/>
<sequence length="26" mass="2729">MNISKSAAVHLNLCIKTTACPDLPST</sequence>
<name>A0A0E9R8D4_ANGAN</name>
<evidence type="ECO:0000313" key="1">
    <source>
        <dbReference type="EMBL" id="JAH25047.1"/>
    </source>
</evidence>
<reference evidence="1" key="1">
    <citation type="submission" date="2014-11" db="EMBL/GenBank/DDBJ databases">
        <authorList>
            <person name="Amaro Gonzalez C."/>
        </authorList>
    </citation>
    <scope>NUCLEOTIDE SEQUENCE</scope>
</reference>
<reference evidence="1" key="2">
    <citation type="journal article" date="2015" name="Fish Shellfish Immunol.">
        <title>Early steps in the European eel (Anguilla anguilla)-Vibrio vulnificus interaction in the gills: Role of the RtxA13 toxin.</title>
        <authorList>
            <person name="Callol A."/>
            <person name="Pajuelo D."/>
            <person name="Ebbesson L."/>
            <person name="Teles M."/>
            <person name="MacKenzie S."/>
            <person name="Amaro C."/>
        </authorList>
    </citation>
    <scope>NUCLEOTIDE SEQUENCE</scope>
</reference>
<dbReference type="EMBL" id="GBXM01083530">
    <property type="protein sequence ID" value="JAH25047.1"/>
    <property type="molecule type" value="Transcribed_RNA"/>
</dbReference>
<dbReference type="AlphaFoldDB" id="A0A0E9R8D4"/>